<keyword evidence="3" id="KW-1185">Reference proteome</keyword>
<dbReference type="Proteomes" id="UP001497516">
    <property type="component" value="Chromosome 6"/>
</dbReference>
<dbReference type="InterPro" id="IPR036397">
    <property type="entry name" value="RNaseH_sf"/>
</dbReference>
<dbReference type="GO" id="GO:0004523">
    <property type="term" value="F:RNA-DNA hybrid ribonuclease activity"/>
    <property type="evidence" value="ECO:0007669"/>
    <property type="project" value="InterPro"/>
</dbReference>
<dbReference type="EMBL" id="OZ034819">
    <property type="protein sequence ID" value="CAL1392876.1"/>
    <property type="molecule type" value="Genomic_DNA"/>
</dbReference>
<dbReference type="AlphaFoldDB" id="A0AAV2F3S3"/>
<dbReference type="GO" id="GO:0003676">
    <property type="term" value="F:nucleic acid binding"/>
    <property type="evidence" value="ECO:0007669"/>
    <property type="project" value="InterPro"/>
</dbReference>
<organism evidence="2 3">
    <name type="scientific">Linum trigynum</name>
    <dbReference type="NCBI Taxonomy" id="586398"/>
    <lineage>
        <taxon>Eukaryota</taxon>
        <taxon>Viridiplantae</taxon>
        <taxon>Streptophyta</taxon>
        <taxon>Embryophyta</taxon>
        <taxon>Tracheophyta</taxon>
        <taxon>Spermatophyta</taxon>
        <taxon>Magnoliopsida</taxon>
        <taxon>eudicotyledons</taxon>
        <taxon>Gunneridae</taxon>
        <taxon>Pentapetalae</taxon>
        <taxon>rosids</taxon>
        <taxon>fabids</taxon>
        <taxon>Malpighiales</taxon>
        <taxon>Linaceae</taxon>
        <taxon>Linum</taxon>
    </lineage>
</organism>
<dbReference type="InterPro" id="IPR002156">
    <property type="entry name" value="RNaseH_domain"/>
</dbReference>
<sequence length="128" mass="14770">MVRLNEVGRLLCAAGVQFPYLDDPMVVELLTLREAVRWCLASGFLLMRFEGDAKVVIDKICRADVHDSRVGTILEEIMQIFRENPGFTVRFVGRENNRVAHMVARQALSLFPTTCRYFDFQNWLASRM</sequence>
<evidence type="ECO:0000313" key="3">
    <source>
        <dbReference type="Proteomes" id="UP001497516"/>
    </source>
</evidence>
<dbReference type="CDD" id="cd06222">
    <property type="entry name" value="RNase_H_like"/>
    <property type="match status" value="1"/>
</dbReference>
<dbReference type="PANTHER" id="PTHR47074">
    <property type="entry name" value="BNAC02G40300D PROTEIN"/>
    <property type="match status" value="1"/>
</dbReference>
<evidence type="ECO:0000259" key="1">
    <source>
        <dbReference type="Pfam" id="PF13456"/>
    </source>
</evidence>
<protein>
    <recommendedName>
        <fullName evidence="1">RNase H type-1 domain-containing protein</fullName>
    </recommendedName>
</protein>
<dbReference type="InterPro" id="IPR052929">
    <property type="entry name" value="RNase_H-like_EbsB-rel"/>
</dbReference>
<reference evidence="2 3" key="1">
    <citation type="submission" date="2024-04" db="EMBL/GenBank/DDBJ databases">
        <authorList>
            <person name="Fracassetti M."/>
        </authorList>
    </citation>
    <scope>NUCLEOTIDE SEQUENCE [LARGE SCALE GENOMIC DNA]</scope>
</reference>
<evidence type="ECO:0000313" key="2">
    <source>
        <dbReference type="EMBL" id="CAL1392876.1"/>
    </source>
</evidence>
<dbReference type="Gene3D" id="3.30.420.10">
    <property type="entry name" value="Ribonuclease H-like superfamily/Ribonuclease H"/>
    <property type="match status" value="1"/>
</dbReference>
<name>A0AAV2F3S3_9ROSI</name>
<accession>A0AAV2F3S3</accession>
<dbReference type="InterPro" id="IPR044730">
    <property type="entry name" value="RNase_H-like_dom_plant"/>
</dbReference>
<dbReference type="PANTHER" id="PTHR47074:SF11">
    <property type="entry name" value="REVERSE TRANSCRIPTASE-LIKE PROTEIN"/>
    <property type="match status" value="1"/>
</dbReference>
<proteinExistence type="predicted"/>
<gene>
    <name evidence="2" type="ORF">LTRI10_LOCUS33492</name>
</gene>
<feature type="domain" description="RNase H type-1" evidence="1">
    <location>
        <begin position="4"/>
        <end position="107"/>
    </location>
</feature>
<dbReference type="Pfam" id="PF13456">
    <property type="entry name" value="RVT_3"/>
    <property type="match status" value="1"/>
</dbReference>